<dbReference type="AlphaFoldDB" id="A0AA35MGW3"/>
<dbReference type="Proteomes" id="UP001160390">
    <property type="component" value="Unassembled WGS sequence"/>
</dbReference>
<comment type="caution">
    <text evidence="1">The sequence shown here is derived from an EMBL/GenBank/DDBJ whole genome shotgun (WGS) entry which is preliminary data.</text>
</comment>
<evidence type="ECO:0000313" key="2">
    <source>
        <dbReference type="Proteomes" id="UP001160390"/>
    </source>
</evidence>
<evidence type="ECO:0000313" key="1">
    <source>
        <dbReference type="EMBL" id="CAI6096747.1"/>
    </source>
</evidence>
<sequence>MHENDRLGPMVDLVSRHAFGDGSPKLLVFKYYLHEQFTEARWAEMNLWMRLPANHHIVPFDRVVSDRLGDEDVVVGFTTKFIPGGTLEDRKQFKLRIFLWIVIRFMTFFFLTSTTLHARIEEGDAGPAWNDVKGTIFTVYELITRDDSFRQKPFWEQNSADVESMKEWAKHPDVEIDHPISMFRQTLDSSG</sequence>
<name>A0AA35MGW3_9HYPO</name>
<organism evidence="1 2">
    <name type="scientific">Clonostachys chloroleuca</name>
    <dbReference type="NCBI Taxonomy" id="1926264"/>
    <lineage>
        <taxon>Eukaryota</taxon>
        <taxon>Fungi</taxon>
        <taxon>Dikarya</taxon>
        <taxon>Ascomycota</taxon>
        <taxon>Pezizomycotina</taxon>
        <taxon>Sordariomycetes</taxon>
        <taxon>Hypocreomycetidae</taxon>
        <taxon>Hypocreales</taxon>
        <taxon>Bionectriaceae</taxon>
        <taxon>Clonostachys</taxon>
    </lineage>
</organism>
<dbReference type="EMBL" id="CABFNP030001284">
    <property type="protein sequence ID" value="CAI6096747.1"/>
    <property type="molecule type" value="Genomic_DNA"/>
</dbReference>
<keyword evidence="2" id="KW-1185">Reference proteome</keyword>
<protein>
    <submittedName>
        <fullName evidence="1">Uncharacterized protein</fullName>
    </submittedName>
</protein>
<accession>A0AA35MGW3</accession>
<gene>
    <name evidence="1" type="ORF">CCHLO57077_00003243</name>
</gene>
<proteinExistence type="predicted"/>
<reference evidence="1" key="1">
    <citation type="submission" date="2023-01" db="EMBL/GenBank/DDBJ databases">
        <authorList>
            <person name="Piombo E."/>
        </authorList>
    </citation>
    <scope>NUCLEOTIDE SEQUENCE</scope>
</reference>